<protein>
    <submittedName>
        <fullName evidence="4">PDZ domain-containing protein 9 isoform X2</fullName>
    </submittedName>
</protein>
<dbReference type="InterPro" id="IPR001478">
    <property type="entry name" value="PDZ"/>
</dbReference>
<organism evidence="3 4">
    <name type="scientific">Mustela putorius furo</name>
    <name type="common">European domestic ferret</name>
    <name type="synonym">Mustela furo</name>
    <dbReference type="NCBI Taxonomy" id="9669"/>
    <lineage>
        <taxon>Eukaryota</taxon>
        <taxon>Metazoa</taxon>
        <taxon>Chordata</taxon>
        <taxon>Craniata</taxon>
        <taxon>Vertebrata</taxon>
        <taxon>Euteleostomi</taxon>
        <taxon>Mammalia</taxon>
        <taxon>Eutheria</taxon>
        <taxon>Laurasiatheria</taxon>
        <taxon>Carnivora</taxon>
        <taxon>Caniformia</taxon>
        <taxon>Musteloidea</taxon>
        <taxon>Mustelidae</taxon>
        <taxon>Mustelinae</taxon>
        <taxon>Mustela</taxon>
    </lineage>
</organism>
<dbReference type="SUPFAM" id="SSF50156">
    <property type="entry name" value="PDZ domain-like"/>
    <property type="match status" value="1"/>
</dbReference>
<dbReference type="Pfam" id="PF00595">
    <property type="entry name" value="PDZ"/>
    <property type="match status" value="1"/>
</dbReference>
<evidence type="ECO:0000256" key="1">
    <source>
        <dbReference type="SAM" id="MobiDB-lite"/>
    </source>
</evidence>
<proteinExistence type="predicted"/>
<dbReference type="CTD" id="255762"/>
<dbReference type="Proteomes" id="UP000000715">
    <property type="component" value="Unplaced"/>
</dbReference>
<evidence type="ECO:0000259" key="2">
    <source>
        <dbReference type="PROSITE" id="PS50106"/>
    </source>
</evidence>
<dbReference type="Gene3D" id="2.30.42.10">
    <property type="match status" value="1"/>
</dbReference>
<feature type="region of interest" description="Disordered" evidence="1">
    <location>
        <begin position="253"/>
        <end position="310"/>
    </location>
</feature>
<dbReference type="SMART" id="SM00228">
    <property type="entry name" value="PDZ"/>
    <property type="match status" value="1"/>
</dbReference>
<evidence type="ECO:0000313" key="3">
    <source>
        <dbReference type="Proteomes" id="UP000000715"/>
    </source>
</evidence>
<dbReference type="GeneID" id="101694316"/>
<name>A0A8U0RPJ2_MUSPF</name>
<sequence>MKKAVLKDKNETQTGFNVKSSVHNLSKTQQTKLTVGNLGLGLIVIQNGPYLQITHLIRNGAAARDGKLKPGDVLISVGHANVLGYTLREFLKLLQHITIGTVLQIKIYRDFIDIPQEWQEIYDLIPETKFPVTCPTKKTEESKDDLLASSDDNEDVVSDKNLKYYKDPGSPGPQSATRPMSISREWHGYKKENQTISVGKDIQSDVMIHRDHKKEVRAPSPYWTMVKHDKESSSSSTASSTSDAFWMEDYAQAEKSKVPPVSKAPTQAEKSKVPPVSKAPTQAEKSKVPPVSKAPTQTEKSRVRPVSKVA</sequence>
<dbReference type="AlphaFoldDB" id="A0A8U0RPJ2"/>
<keyword evidence="3" id="KW-1185">Reference proteome</keyword>
<reference evidence="4" key="1">
    <citation type="submission" date="2025-08" db="UniProtKB">
        <authorList>
            <consortium name="RefSeq"/>
        </authorList>
    </citation>
    <scope>IDENTIFICATION</scope>
    <source>
        <tissue evidence="4">Brain</tissue>
    </source>
</reference>
<dbReference type="InterPro" id="IPR036034">
    <property type="entry name" value="PDZ_sf"/>
</dbReference>
<feature type="domain" description="PDZ" evidence="2">
    <location>
        <begin position="22"/>
        <end position="95"/>
    </location>
</feature>
<accession>A0A8U0RPJ2</accession>
<evidence type="ECO:0000313" key="4">
    <source>
        <dbReference type="RefSeq" id="XP_044928658.1"/>
    </source>
</evidence>
<dbReference type="PANTHER" id="PTHR22698:SF1">
    <property type="entry name" value="PDZ DOMAIN-CONTAINING PROTEIN 9"/>
    <property type="match status" value="1"/>
</dbReference>
<gene>
    <name evidence="4" type="primary">PDZD9</name>
</gene>
<dbReference type="InterPro" id="IPR039179">
    <property type="entry name" value="PDZD9"/>
</dbReference>
<dbReference type="RefSeq" id="XP_044928658.1">
    <property type="nucleotide sequence ID" value="XM_045072723.1"/>
</dbReference>
<dbReference type="PROSITE" id="PS50106">
    <property type="entry name" value="PDZ"/>
    <property type="match status" value="1"/>
</dbReference>
<dbReference type="PANTHER" id="PTHR22698">
    <property type="entry name" value="PDZ DOMAIN-CONTAINING PROTEIN 9"/>
    <property type="match status" value="1"/>
</dbReference>
<feature type="region of interest" description="Disordered" evidence="1">
    <location>
        <begin position="158"/>
        <end position="181"/>
    </location>
</feature>